<protein>
    <recommendedName>
        <fullName evidence="3">Sensory transduction regulator</fullName>
    </recommendedName>
</protein>
<dbReference type="Proteomes" id="UP000247973">
    <property type="component" value="Unassembled WGS sequence"/>
</dbReference>
<proteinExistence type="predicted"/>
<keyword evidence="2" id="KW-1185">Reference proteome</keyword>
<dbReference type="EMBL" id="QICL01000031">
    <property type="protein sequence ID" value="PXV60103.1"/>
    <property type="molecule type" value="Genomic_DNA"/>
</dbReference>
<sequence length="135" mass="15893">MNKKLAYLMQLLTDKGYATEYDRANKQLLCYGEDTYGMLFHVFKIESEALEITSIHSTYLVDDFLTEAREIIRETNRDIPLGQFHLNETGHITFYARYKWDKENNLSVEEVCEDVFRAGSLCRQALFENMLCQKE</sequence>
<comment type="caution">
    <text evidence="1">The sequence shown here is derived from an EMBL/GenBank/DDBJ whole genome shotgun (WGS) entry which is preliminary data.</text>
</comment>
<name>A0A2V3PLJ6_9BACT</name>
<gene>
    <name evidence="1" type="ORF">CLV62_13123</name>
</gene>
<dbReference type="RefSeq" id="WP_110312153.1">
    <property type="nucleotide sequence ID" value="NZ_QICL01000031.1"/>
</dbReference>
<reference evidence="1 2" key="1">
    <citation type="submission" date="2018-03" db="EMBL/GenBank/DDBJ databases">
        <title>Genomic Encyclopedia of Archaeal and Bacterial Type Strains, Phase II (KMG-II): from individual species to whole genera.</title>
        <authorList>
            <person name="Goeker M."/>
        </authorList>
    </citation>
    <scope>NUCLEOTIDE SEQUENCE [LARGE SCALE GENOMIC DNA]</scope>
    <source>
        <strain evidence="1 2">DSM 100214</strain>
    </source>
</reference>
<evidence type="ECO:0000313" key="1">
    <source>
        <dbReference type="EMBL" id="PXV60103.1"/>
    </source>
</evidence>
<evidence type="ECO:0008006" key="3">
    <source>
        <dbReference type="Google" id="ProtNLM"/>
    </source>
</evidence>
<organism evidence="1 2">
    <name type="scientific">Dysgonomonas alginatilytica</name>
    <dbReference type="NCBI Taxonomy" id="1605892"/>
    <lineage>
        <taxon>Bacteria</taxon>
        <taxon>Pseudomonadati</taxon>
        <taxon>Bacteroidota</taxon>
        <taxon>Bacteroidia</taxon>
        <taxon>Bacteroidales</taxon>
        <taxon>Dysgonomonadaceae</taxon>
        <taxon>Dysgonomonas</taxon>
    </lineage>
</organism>
<accession>A0A2V3PLJ6</accession>
<evidence type="ECO:0000313" key="2">
    <source>
        <dbReference type="Proteomes" id="UP000247973"/>
    </source>
</evidence>
<dbReference type="AlphaFoldDB" id="A0A2V3PLJ6"/>